<feature type="region of interest" description="Disordered" evidence="1">
    <location>
        <begin position="1"/>
        <end position="116"/>
    </location>
</feature>
<reference evidence="2" key="1">
    <citation type="submission" date="2020-02" db="EMBL/GenBank/DDBJ databases">
        <authorList>
            <person name="Meier V. D."/>
        </authorList>
    </citation>
    <scope>NUCLEOTIDE SEQUENCE</scope>
    <source>
        <strain evidence="2">AVDCRST_MAG38</strain>
    </source>
</reference>
<feature type="region of interest" description="Disordered" evidence="1">
    <location>
        <begin position="269"/>
        <end position="353"/>
    </location>
</feature>
<gene>
    <name evidence="2" type="ORF">AVDCRST_MAG38-547</name>
</gene>
<accession>A0A6J4R4Z8</accession>
<feature type="compositionally biased region" description="Low complexity" evidence="1">
    <location>
        <begin position="88"/>
        <end position="105"/>
    </location>
</feature>
<evidence type="ECO:0000313" key="2">
    <source>
        <dbReference type="EMBL" id="CAA9464298.1"/>
    </source>
</evidence>
<feature type="non-terminal residue" evidence="2">
    <location>
        <position position="1"/>
    </location>
</feature>
<feature type="compositionally biased region" description="Basic residues" evidence="1">
    <location>
        <begin position="338"/>
        <end position="347"/>
    </location>
</feature>
<protein>
    <submittedName>
        <fullName evidence="2">Uncharacterized protein</fullName>
    </submittedName>
</protein>
<feature type="compositionally biased region" description="Low complexity" evidence="1">
    <location>
        <begin position="20"/>
        <end position="53"/>
    </location>
</feature>
<proteinExistence type="predicted"/>
<feature type="compositionally biased region" description="Low complexity" evidence="1">
    <location>
        <begin position="228"/>
        <end position="239"/>
    </location>
</feature>
<feature type="compositionally biased region" description="Basic residues" evidence="1">
    <location>
        <begin position="203"/>
        <end position="220"/>
    </location>
</feature>
<organism evidence="2">
    <name type="scientific">uncultured Solirubrobacteraceae bacterium</name>
    <dbReference type="NCBI Taxonomy" id="1162706"/>
    <lineage>
        <taxon>Bacteria</taxon>
        <taxon>Bacillati</taxon>
        <taxon>Actinomycetota</taxon>
        <taxon>Thermoleophilia</taxon>
        <taxon>Solirubrobacterales</taxon>
        <taxon>Solirubrobacteraceae</taxon>
        <taxon>environmental samples</taxon>
    </lineage>
</organism>
<feature type="region of interest" description="Disordered" evidence="1">
    <location>
        <begin position="187"/>
        <end position="252"/>
    </location>
</feature>
<feature type="compositionally biased region" description="Basic residues" evidence="1">
    <location>
        <begin position="69"/>
        <end position="78"/>
    </location>
</feature>
<dbReference type="EMBL" id="CADCVJ010000032">
    <property type="protein sequence ID" value="CAA9464298.1"/>
    <property type="molecule type" value="Genomic_DNA"/>
</dbReference>
<feature type="region of interest" description="Disordered" evidence="1">
    <location>
        <begin position="368"/>
        <end position="414"/>
    </location>
</feature>
<evidence type="ECO:0000256" key="1">
    <source>
        <dbReference type="SAM" id="MobiDB-lite"/>
    </source>
</evidence>
<feature type="compositionally biased region" description="Basic residues" evidence="1">
    <location>
        <begin position="280"/>
        <end position="296"/>
    </location>
</feature>
<feature type="compositionally biased region" description="Low complexity" evidence="1">
    <location>
        <begin position="400"/>
        <end position="414"/>
    </location>
</feature>
<sequence length="414" mass="44046">GPDPRHRAGRPAAGDRSAVQPARRPAGPPATGQAVAPRHRPAGQAARARAPPQGGQPGRRPARAPGRGVARRQGQRQRRQGERGRGPQGARRGGTPRLRGGAAPAPDRRGAQEARPVRLARPRPLGGAPLRALPLVSRVGGRQRHRHLLHRRRRRHAAVGEDHLPGRHPHGAGRLAAVRGLLTPRSGRRARRALHDRGQARARGGRVRHRRQAPHLRARRRPAERGRAAPADAGLLAGGRARRGRSRGARLGACRGGASGAVPLRRAHLRGHGVAQPGGRGRRARDRAGRRGRRRLGAAGPAAPARLRLPARARGARACPRDRAERAGPARPGAGGPPRRRRRRRGLGVRAGDAAVPRVRGGVVALRARPGPNRSHVGVPGRLRPGAVLRRRSRGLRPQGPGARRGSARARAGL</sequence>
<feature type="compositionally biased region" description="Low complexity" evidence="1">
    <location>
        <begin position="297"/>
        <end position="308"/>
    </location>
</feature>
<feature type="compositionally biased region" description="Basic and acidic residues" evidence="1">
    <location>
        <begin position="106"/>
        <end position="116"/>
    </location>
</feature>
<feature type="non-terminal residue" evidence="2">
    <location>
        <position position="414"/>
    </location>
</feature>
<name>A0A6J4R4Z8_9ACTN</name>
<feature type="compositionally biased region" description="Basic and acidic residues" evidence="1">
    <location>
        <begin position="319"/>
        <end position="328"/>
    </location>
</feature>
<dbReference type="AlphaFoldDB" id="A0A6J4R4Z8"/>